<reference evidence="1 2" key="1">
    <citation type="submission" date="2016-11" db="EMBL/GenBank/DDBJ databases">
        <authorList>
            <person name="Jaros S."/>
            <person name="Januszkiewicz K."/>
            <person name="Wedrychowicz H."/>
        </authorList>
    </citation>
    <scope>NUCLEOTIDE SEQUENCE [LARGE SCALE GENOMIC DNA]</scope>
    <source>
        <strain evidence="1 2">DSM 16112</strain>
    </source>
</reference>
<dbReference type="EMBL" id="FQUZ01000004">
    <property type="protein sequence ID" value="SHE56817.1"/>
    <property type="molecule type" value="Genomic_DNA"/>
</dbReference>
<organism evidence="1 2">
    <name type="scientific">Lampropedia hyalina DSM 16112</name>
    <dbReference type="NCBI Taxonomy" id="1122156"/>
    <lineage>
        <taxon>Bacteria</taxon>
        <taxon>Pseudomonadati</taxon>
        <taxon>Pseudomonadota</taxon>
        <taxon>Betaproteobacteria</taxon>
        <taxon>Burkholderiales</taxon>
        <taxon>Comamonadaceae</taxon>
        <taxon>Lampropedia</taxon>
    </lineage>
</organism>
<protein>
    <submittedName>
        <fullName evidence="1">Uncharacterized protein</fullName>
    </submittedName>
</protein>
<evidence type="ECO:0000313" key="1">
    <source>
        <dbReference type="EMBL" id="SHE56817.1"/>
    </source>
</evidence>
<gene>
    <name evidence="1" type="ORF">SAMN02745117_00497</name>
</gene>
<dbReference type="AlphaFoldDB" id="A0A1M4UJD7"/>
<dbReference type="RefSeq" id="WP_073354335.1">
    <property type="nucleotide sequence ID" value="NZ_FQUZ01000004.1"/>
</dbReference>
<sequence length="215" mass="23255">MNSPSSASSSVADQWISLTPLGALSVFSAAEPDASQQALQTLLRADRSLTVAQWLGEQAGGSPELLEQAQQQHWVQLLARPIEAPDTRLADFIQHVIAPLSAERKAVLASESGFNLGQIGVSEEEAETLSAAAADYADFAGRQAQRGFAVAGRYVSFFNDPLMLIPEWSFVPFWVDGNGYWLVLGQEPLLNNQAFVELVWGVCIAAHRFVVPASE</sequence>
<dbReference type="OrthoDB" id="6003236at2"/>
<proteinExistence type="predicted"/>
<accession>A0A1M4UJD7</accession>
<dbReference type="STRING" id="1122156.SAMN02745117_00497"/>
<keyword evidence="2" id="KW-1185">Reference proteome</keyword>
<evidence type="ECO:0000313" key="2">
    <source>
        <dbReference type="Proteomes" id="UP000184327"/>
    </source>
</evidence>
<name>A0A1M4UJD7_9BURK</name>
<dbReference type="Proteomes" id="UP000184327">
    <property type="component" value="Unassembled WGS sequence"/>
</dbReference>